<evidence type="ECO:0000256" key="1">
    <source>
        <dbReference type="SAM" id="MobiDB-lite"/>
    </source>
</evidence>
<organism evidence="2 3">
    <name type="scientific">Coniophora puteana (strain RWD-64-598)</name>
    <name type="common">Brown rot fungus</name>
    <dbReference type="NCBI Taxonomy" id="741705"/>
    <lineage>
        <taxon>Eukaryota</taxon>
        <taxon>Fungi</taxon>
        <taxon>Dikarya</taxon>
        <taxon>Basidiomycota</taxon>
        <taxon>Agaricomycotina</taxon>
        <taxon>Agaricomycetes</taxon>
        <taxon>Agaricomycetidae</taxon>
        <taxon>Boletales</taxon>
        <taxon>Coniophorineae</taxon>
        <taxon>Coniophoraceae</taxon>
        <taxon>Coniophora</taxon>
    </lineage>
</organism>
<gene>
    <name evidence="2" type="ORF">CONPUDRAFT_89757</name>
</gene>
<dbReference type="Proteomes" id="UP000053558">
    <property type="component" value="Unassembled WGS sequence"/>
</dbReference>
<evidence type="ECO:0000313" key="2">
    <source>
        <dbReference type="EMBL" id="EIW82340.1"/>
    </source>
</evidence>
<dbReference type="EMBL" id="JH711577">
    <property type="protein sequence ID" value="EIW82340.1"/>
    <property type="molecule type" value="Genomic_DNA"/>
</dbReference>
<protein>
    <recommendedName>
        <fullName evidence="4">CCD97-like C-terminal domain-containing protein</fullName>
    </recommendedName>
</protein>
<dbReference type="GeneID" id="19211343"/>
<feature type="compositionally biased region" description="Acidic residues" evidence="1">
    <location>
        <begin position="150"/>
        <end position="177"/>
    </location>
</feature>
<keyword evidence="3" id="KW-1185">Reference proteome</keyword>
<dbReference type="AlphaFoldDB" id="A0A5M3MTC8"/>
<accession>A0A5M3MTC8</accession>
<dbReference type="OMA" id="DYDAVDW"/>
<evidence type="ECO:0008006" key="4">
    <source>
        <dbReference type="Google" id="ProtNLM"/>
    </source>
</evidence>
<name>A0A5M3MTC8_CONPW</name>
<comment type="caution">
    <text evidence="2">The sequence shown here is derived from an EMBL/GenBank/DDBJ whole genome shotgun (WGS) entry which is preliminary data.</text>
</comment>
<feature type="region of interest" description="Disordered" evidence="1">
    <location>
        <begin position="148"/>
        <end position="178"/>
    </location>
</feature>
<dbReference type="RefSeq" id="XP_007768044.1">
    <property type="nucleotide sequence ID" value="XM_007769854.1"/>
</dbReference>
<proteinExistence type="predicted"/>
<sequence>MDSHFNDAAVLKYLDLPAEYDPQPSILPISFLRQHLPQLPPHLACQFSSITTPKQRTTVSLIRNRRLKYTKTAPNQLSFSFAKQRWPTLWQGGGLIGREQGEEERRWGESHFMEGRQQQIQKLGNLLGAYEEEREAERVRVARRAKAEEEFIPEEDEDSCSDPEPDNLLPGEDETPDEVQAAFERLIKERFIYGLIDGANYDISDWNEEFDEEEDREAEEKWFDEEDE</sequence>
<reference evidence="3" key="1">
    <citation type="journal article" date="2012" name="Science">
        <title>The Paleozoic origin of enzymatic lignin decomposition reconstructed from 31 fungal genomes.</title>
        <authorList>
            <person name="Floudas D."/>
            <person name="Binder M."/>
            <person name="Riley R."/>
            <person name="Barry K."/>
            <person name="Blanchette R.A."/>
            <person name="Henrissat B."/>
            <person name="Martinez A.T."/>
            <person name="Otillar R."/>
            <person name="Spatafora J.W."/>
            <person name="Yadav J.S."/>
            <person name="Aerts A."/>
            <person name="Benoit I."/>
            <person name="Boyd A."/>
            <person name="Carlson A."/>
            <person name="Copeland A."/>
            <person name="Coutinho P.M."/>
            <person name="de Vries R.P."/>
            <person name="Ferreira P."/>
            <person name="Findley K."/>
            <person name="Foster B."/>
            <person name="Gaskell J."/>
            <person name="Glotzer D."/>
            <person name="Gorecki P."/>
            <person name="Heitman J."/>
            <person name="Hesse C."/>
            <person name="Hori C."/>
            <person name="Igarashi K."/>
            <person name="Jurgens J.A."/>
            <person name="Kallen N."/>
            <person name="Kersten P."/>
            <person name="Kohler A."/>
            <person name="Kuees U."/>
            <person name="Kumar T.K.A."/>
            <person name="Kuo A."/>
            <person name="LaButti K."/>
            <person name="Larrondo L.F."/>
            <person name="Lindquist E."/>
            <person name="Ling A."/>
            <person name="Lombard V."/>
            <person name="Lucas S."/>
            <person name="Lundell T."/>
            <person name="Martin R."/>
            <person name="McLaughlin D.J."/>
            <person name="Morgenstern I."/>
            <person name="Morin E."/>
            <person name="Murat C."/>
            <person name="Nagy L.G."/>
            <person name="Nolan M."/>
            <person name="Ohm R.A."/>
            <person name="Patyshakuliyeva A."/>
            <person name="Rokas A."/>
            <person name="Ruiz-Duenas F.J."/>
            <person name="Sabat G."/>
            <person name="Salamov A."/>
            <person name="Samejima M."/>
            <person name="Schmutz J."/>
            <person name="Slot J.C."/>
            <person name="St John F."/>
            <person name="Stenlid J."/>
            <person name="Sun H."/>
            <person name="Sun S."/>
            <person name="Syed K."/>
            <person name="Tsang A."/>
            <person name="Wiebenga A."/>
            <person name="Young D."/>
            <person name="Pisabarro A."/>
            <person name="Eastwood D.C."/>
            <person name="Martin F."/>
            <person name="Cullen D."/>
            <person name="Grigoriev I.V."/>
            <person name="Hibbett D.S."/>
        </authorList>
    </citation>
    <scope>NUCLEOTIDE SEQUENCE [LARGE SCALE GENOMIC DNA]</scope>
    <source>
        <strain evidence="3">RWD-64-598 SS2</strain>
    </source>
</reference>
<feature type="region of interest" description="Disordered" evidence="1">
    <location>
        <begin position="206"/>
        <end position="228"/>
    </location>
</feature>
<dbReference type="OrthoDB" id="3345311at2759"/>
<dbReference type="KEGG" id="cput:CONPUDRAFT_89757"/>
<evidence type="ECO:0000313" key="3">
    <source>
        <dbReference type="Proteomes" id="UP000053558"/>
    </source>
</evidence>